<evidence type="ECO:0008006" key="3">
    <source>
        <dbReference type="Google" id="ProtNLM"/>
    </source>
</evidence>
<evidence type="ECO:0000313" key="1">
    <source>
        <dbReference type="EMBL" id="KAK4184231.1"/>
    </source>
</evidence>
<evidence type="ECO:0000313" key="2">
    <source>
        <dbReference type="Proteomes" id="UP001302126"/>
    </source>
</evidence>
<gene>
    <name evidence="1" type="ORF">QBC35DRAFT_61003</name>
</gene>
<reference evidence="1" key="1">
    <citation type="journal article" date="2023" name="Mol. Phylogenet. Evol.">
        <title>Genome-scale phylogeny and comparative genomics of the fungal order Sordariales.</title>
        <authorList>
            <person name="Hensen N."/>
            <person name="Bonometti L."/>
            <person name="Westerberg I."/>
            <person name="Brannstrom I.O."/>
            <person name="Guillou S."/>
            <person name="Cros-Aarteil S."/>
            <person name="Calhoun S."/>
            <person name="Haridas S."/>
            <person name="Kuo A."/>
            <person name="Mondo S."/>
            <person name="Pangilinan J."/>
            <person name="Riley R."/>
            <person name="LaButti K."/>
            <person name="Andreopoulos B."/>
            <person name="Lipzen A."/>
            <person name="Chen C."/>
            <person name="Yan M."/>
            <person name="Daum C."/>
            <person name="Ng V."/>
            <person name="Clum A."/>
            <person name="Steindorff A."/>
            <person name="Ohm R.A."/>
            <person name="Martin F."/>
            <person name="Silar P."/>
            <person name="Natvig D.O."/>
            <person name="Lalanne C."/>
            <person name="Gautier V."/>
            <person name="Ament-Velasquez S.L."/>
            <person name="Kruys A."/>
            <person name="Hutchinson M.I."/>
            <person name="Powell A.J."/>
            <person name="Barry K."/>
            <person name="Miller A.N."/>
            <person name="Grigoriev I.V."/>
            <person name="Debuchy R."/>
            <person name="Gladieux P."/>
            <person name="Hiltunen Thoren M."/>
            <person name="Johannesson H."/>
        </authorList>
    </citation>
    <scope>NUCLEOTIDE SEQUENCE</scope>
    <source>
        <strain evidence="1">PSN309</strain>
    </source>
</reference>
<dbReference type="EMBL" id="MU864498">
    <property type="protein sequence ID" value="KAK4184231.1"/>
    <property type="molecule type" value="Genomic_DNA"/>
</dbReference>
<keyword evidence="2" id="KW-1185">Reference proteome</keyword>
<accession>A0AAN6WMV8</accession>
<sequence>MDPLTIIASAVGISRSVTTVAEGIRWITSLKNAPLEFLDLHNELETVQGYLDVLRRTLEPLQENAQEPTALVLTQIATCLPTLNDDVTQIQQLSASLLAHWDDRKRVRKINWRRHQDIVAIHRDRIRRRRVDLAQTVALLQPAQG</sequence>
<dbReference type="AlphaFoldDB" id="A0AAN6WMV8"/>
<protein>
    <recommendedName>
        <fullName evidence="3">Fungal N-terminal domain-containing protein</fullName>
    </recommendedName>
</protein>
<reference evidence="1" key="2">
    <citation type="submission" date="2023-05" db="EMBL/GenBank/DDBJ databases">
        <authorList>
            <consortium name="Lawrence Berkeley National Laboratory"/>
            <person name="Steindorff A."/>
            <person name="Hensen N."/>
            <person name="Bonometti L."/>
            <person name="Westerberg I."/>
            <person name="Brannstrom I.O."/>
            <person name="Guillou S."/>
            <person name="Cros-Aarteil S."/>
            <person name="Calhoun S."/>
            <person name="Haridas S."/>
            <person name="Kuo A."/>
            <person name="Mondo S."/>
            <person name="Pangilinan J."/>
            <person name="Riley R."/>
            <person name="Labutti K."/>
            <person name="Andreopoulos B."/>
            <person name="Lipzen A."/>
            <person name="Chen C."/>
            <person name="Yanf M."/>
            <person name="Daum C."/>
            <person name="Ng V."/>
            <person name="Clum A."/>
            <person name="Ohm R."/>
            <person name="Martin F."/>
            <person name="Silar P."/>
            <person name="Natvig D."/>
            <person name="Lalanne C."/>
            <person name="Gautier V."/>
            <person name="Ament-Velasquez S.L."/>
            <person name="Kruys A."/>
            <person name="Hutchinson M.I."/>
            <person name="Powell A.J."/>
            <person name="Barry K."/>
            <person name="Miller A.N."/>
            <person name="Grigoriev I.V."/>
            <person name="Debuchy R."/>
            <person name="Gladieux P."/>
            <person name="Thoren M.H."/>
            <person name="Johannesson H."/>
        </authorList>
    </citation>
    <scope>NUCLEOTIDE SEQUENCE</scope>
    <source>
        <strain evidence="1">PSN309</strain>
    </source>
</reference>
<dbReference type="Proteomes" id="UP001302126">
    <property type="component" value="Unassembled WGS sequence"/>
</dbReference>
<name>A0AAN6WMV8_9PEZI</name>
<proteinExistence type="predicted"/>
<comment type="caution">
    <text evidence="1">The sequence shown here is derived from an EMBL/GenBank/DDBJ whole genome shotgun (WGS) entry which is preliminary data.</text>
</comment>
<organism evidence="1 2">
    <name type="scientific">Podospora australis</name>
    <dbReference type="NCBI Taxonomy" id="1536484"/>
    <lineage>
        <taxon>Eukaryota</taxon>
        <taxon>Fungi</taxon>
        <taxon>Dikarya</taxon>
        <taxon>Ascomycota</taxon>
        <taxon>Pezizomycotina</taxon>
        <taxon>Sordariomycetes</taxon>
        <taxon>Sordariomycetidae</taxon>
        <taxon>Sordariales</taxon>
        <taxon>Podosporaceae</taxon>
        <taxon>Podospora</taxon>
    </lineage>
</organism>